<dbReference type="PROSITE" id="PS50297">
    <property type="entry name" value="ANK_REP_REGION"/>
    <property type="match status" value="1"/>
</dbReference>
<name>A0AA39Z0A0_9PEZI</name>
<keyword evidence="4" id="KW-0406">Ion transport</keyword>
<dbReference type="InterPro" id="IPR050745">
    <property type="entry name" value="Multifunctional_regulatory"/>
</dbReference>
<keyword evidence="5" id="KW-1185">Reference proteome</keyword>
<keyword evidence="4" id="KW-0407">Ion channel</keyword>
<keyword evidence="2 3" id="KW-0040">ANK repeat</keyword>
<dbReference type="Pfam" id="PF12796">
    <property type="entry name" value="Ank_2"/>
    <property type="match status" value="1"/>
</dbReference>
<dbReference type="InterPro" id="IPR002110">
    <property type="entry name" value="Ankyrin_rpt"/>
</dbReference>
<feature type="repeat" description="ANK" evidence="3">
    <location>
        <begin position="221"/>
        <end position="249"/>
    </location>
</feature>
<evidence type="ECO:0000256" key="1">
    <source>
        <dbReference type="ARBA" id="ARBA00022737"/>
    </source>
</evidence>
<evidence type="ECO:0000256" key="3">
    <source>
        <dbReference type="PROSITE-ProRule" id="PRU00023"/>
    </source>
</evidence>
<comment type="caution">
    <text evidence="4">The sequence shown here is derived from an EMBL/GenBank/DDBJ whole genome shotgun (WGS) entry which is preliminary data.</text>
</comment>
<dbReference type="SMART" id="SM00248">
    <property type="entry name" value="ANK"/>
    <property type="match status" value="4"/>
</dbReference>
<gene>
    <name evidence="4" type="primary">AKT1</name>
    <name evidence="4" type="ORF">DIS24_g2192</name>
</gene>
<sequence length="277" mass="30112">MSSPPPPPTQEQVLHACAIAPLPDILSTLAACPDPPHVTKIAEVAVEHDRVDLLRHLLATGTPTGYIPRKAIVRKRSTAMLQALLDAGWDINDYLGGYMGCALTLAILCRAPDDFVKWLLDRGADPNGPPGGTDHCGYALRLAVQMLREGDGEEGPSGVARMLLERGANVDESRALHMAAENRGIAWVRWLVEEGGADVNAEGFDPDWAGSTERKKGIGLPLHYAARSGNVEIVKYLIERGADVRRKDTNGRTPREVAERLRHDEAAKILTPERMDA</sequence>
<dbReference type="AlphaFoldDB" id="A0AA39Z0A0"/>
<keyword evidence="1" id="KW-0677">Repeat</keyword>
<keyword evidence="4" id="KW-0813">Transport</keyword>
<dbReference type="PANTHER" id="PTHR24189">
    <property type="entry name" value="MYOTROPHIN"/>
    <property type="match status" value="1"/>
</dbReference>
<dbReference type="InterPro" id="IPR036770">
    <property type="entry name" value="Ankyrin_rpt-contain_sf"/>
</dbReference>
<evidence type="ECO:0000313" key="5">
    <source>
        <dbReference type="Proteomes" id="UP001175001"/>
    </source>
</evidence>
<proteinExistence type="predicted"/>
<dbReference type="PROSITE" id="PS50088">
    <property type="entry name" value="ANK_REPEAT"/>
    <property type="match status" value="1"/>
</dbReference>
<dbReference type="EMBL" id="JAUJDW010000007">
    <property type="protein sequence ID" value="KAK0661843.1"/>
    <property type="molecule type" value="Genomic_DNA"/>
</dbReference>
<evidence type="ECO:0000313" key="4">
    <source>
        <dbReference type="EMBL" id="KAK0661843.1"/>
    </source>
</evidence>
<dbReference type="PANTHER" id="PTHR24189:SF50">
    <property type="entry name" value="ANKYRIN REPEAT AND SOCS BOX PROTEIN 2"/>
    <property type="match status" value="1"/>
</dbReference>
<reference evidence="4" key="1">
    <citation type="submission" date="2023-06" db="EMBL/GenBank/DDBJ databases">
        <title>Multi-omics analyses reveal the molecular pathogenesis toolkit of Lasiodiplodia hormozganensis, a cross-kingdom pathogen.</title>
        <authorList>
            <person name="Felix C."/>
            <person name="Meneses R."/>
            <person name="Goncalves M.F.M."/>
            <person name="Tilleman L."/>
            <person name="Duarte A.S."/>
            <person name="Jorrin-Novo J.V."/>
            <person name="Van De Peer Y."/>
            <person name="Deforce D."/>
            <person name="Van Nieuwerburgh F."/>
            <person name="Esteves A.C."/>
            <person name="Alves A."/>
        </authorList>
    </citation>
    <scope>NUCLEOTIDE SEQUENCE</scope>
    <source>
        <strain evidence="4">CBS 339.90</strain>
    </source>
</reference>
<organism evidence="4 5">
    <name type="scientific">Lasiodiplodia hormozganensis</name>
    <dbReference type="NCBI Taxonomy" id="869390"/>
    <lineage>
        <taxon>Eukaryota</taxon>
        <taxon>Fungi</taxon>
        <taxon>Dikarya</taxon>
        <taxon>Ascomycota</taxon>
        <taxon>Pezizomycotina</taxon>
        <taxon>Dothideomycetes</taxon>
        <taxon>Dothideomycetes incertae sedis</taxon>
        <taxon>Botryosphaeriales</taxon>
        <taxon>Botryosphaeriaceae</taxon>
        <taxon>Lasiodiplodia</taxon>
    </lineage>
</organism>
<dbReference type="Proteomes" id="UP001175001">
    <property type="component" value="Unassembled WGS sequence"/>
</dbReference>
<dbReference type="GO" id="GO:0034220">
    <property type="term" value="P:monoatomic ion transmembrane transport"/>
    <property type="evidence" value="ECO:0007669"/>
    <property type="project" value="UniProtKB-KW"/>
</dbReference>
<dbReference type="SUPFAM" id="SSF48403">
    <property type="entry name" value="Ankyrin repeat"/>
    <property type="match status" value="1"/>
</dbReference>
<dbReference type="Pfam" id="PF00023">
    <property type="entry name" value="Ank"/>
    <property type="match status" value="1"/>
</dbReference>
<protein>
    <submittedName>
        <fullName evidence="4">Potassium channel AKT1</fullName>
    </submittedName>
</protein>
<evidence type="ECO:0000256" key="2">
    <source>
        <dbReference type="ARBA" id="ARBA00023043"/>
    </source>
</evidence>
<accession>A0AA39Z0A0</accession>
<dbReference type="Gene3D" id="1.25.40.20">
    <property type="entry name" value="Ankyrin repeat-containing domain"/>
    <property type="match status" value="1"/>
</dbReference>